<dbReference type="Proteomes" id="UP001153709">
    <property type="component" value="Chromosome 1"/>
</dbReference>
<accession>A0A9N9SQV4</accession>
<reference evidence="3" key="1">
    <citation type="submission" date="2022-01" db="EMBL/GenBank/DDBJ databases">
        <authorList>
            <person name="King R."/>
        </authorList>
    </citation>
    <scope>NUCLEOTIDE SEQUENCE</scope>
</reference>
<evidence type="ECO:0000256" key="1">
    <source>
        <dbReference type="SAM" id="MobiDB-lite"/>
    </source>
</evidence>
<feature type="signal peptide" evidence="2">
    <location>
        <begin position="1"/>
        <end position="17"/>
    </location>
</feature>
<evidence type="ECO:0000313" key="3">
    <source>
        <dbReference type="EMBL" id="CAG9826526.1"/>
    </source>
</evidence>
<feature type="chain" id="PRO_5040222608" evidence="2">
    <location>
        <begin position="18"/>
        <end position="233"/>
    </location>
</feature>
<gene>
    <name evidence="3" type="ORF">DIABBA_LOCUS633</name>
</gene>
<name>A0A9N9SQV4_DIABA</name>
<feature type="region of interest" description="Disordered" evidence="1">
    <location>
        <begin position="173"/>
        <end position="208"/>
    </location>
</feature>
<dbReference type="OrthoDB" id="15304at2759"/>
<feature type="compositionally biased region" description="Low complexity" evidence="1">
    <location>
        <begin position="180"/>
        <end position="191"/>
    </location>
</feature>
<sequence length="233" mass="25814">MMVLVVFLLEQAVLIAAQEDNKEDSKMCSTAPLQSHVSDMDLATKIVQNLDWDSTEINAADSGNTMLMFDQASSNNNWDGEEQEQSESLEVMVFRPQAMETISSVVETPATTPRLMFALPFPMEVDRITSLAVREMTPSVTKSELRVRQKHPLPLPDARPVILAGNEVGRTIRKSTKAPGASSSGSRTGTTYIPTTFQGHRKSRSNKPLRVISNFPPVVKVNERVSQGTRRKQ</sequence>
<dbReference type="EMBL" id="OU898276">
    <property type="protein sequence ID" value="CAG9826526.1"/>
    <property type="molecule type" value="Genomic_DNA"/>
</dbReference>
<keyword evidence="2" id="KW-0732">Signal</keyword>
<organism evidence="3 4">
    <name type="scientific">Diabrotica balteata</name>
    <name type="common">Banded cucumber beetle</name>
    <dbReference type="NCBI Taxonomy" id="107213"/>
    <lineage>
        <taxon>Eukaryota</taxon>
        <taxon>Metazoa</taxon>
        <taxon>Ecdysozoa</taxon>
        <taxon>Arthropoda</taxon>
        <taxon>Hexapoda</taxon>
        <taxon>Insecta</taxon>
        <taxon>Pterygota</taxon>
        <taxon>Neoptera</taxon>
        <taxon>Endopterygota</taxon>
        <taxon>Coleoptera</taxon>
        <taxon>Polyphaga</taxon>
        <taxon>Cucujiformia</taxon>
        <taxon>Chrysomeloidea</taxon>
        <taxon>Chrysomelidae</taxon>
        <taxon>Galerucinae</taxon>
        <taxon>Diabroticina</taxon>
        <taxon>Diabroticites</taxon>
        <taxon>Diabrotica</taxon>
    </lineage>
</organism>
<evidence type="ECO:0000256" key="2">
    <source>
        <dbReference type="SAM" id="SignalP"/>
    </source>
</evidence>
<keyword evidence="4" id="KW-1185">Reference proteome</keyword>
<protein>
    <submittedName>
        <fullName evidence="3">Uncharacterized protein</fullName>
    </submittedName>
</protein>
<proteinExistence type="predicted"/>
<evidence type="ECO:0000313" key="4">
    <source>
        <dbReference type="Proteomes" id="UP001153709"/>
    </source>
</evidence>
<dbReference type="AlphaFoldDB" id="A0A9N9SQV4"/>